<keyword evidence="3" id="KW-0418">Kinase</keyword>
<dbReference type="PANTHER" id="PTHR34220">
    <property type="entry name" value="SENSOR HISTIDINE KINASE YPDA"/>
    <property type="match status" value="1"/>
</dbReference>
<dbReference type="InterPro" id="IPR050640">
    <property type="entry name" value="Bact_2-comp_sensor_kinase"/>
</dbReference>
<keyword evidence="1" id="KW-1133">Transmembrane helix</keyword>
<evidence type="ECO:0000313" key="3">
    <source>
        <dbReference type="EMBL" id="RVU05098.1"/>
    </source>
</evidence>
<dbReference type="OrthoDB" id="2514702at2"/>
<dbReference type="RefSeq" id="WP_127709104.1">
    <property type="nucleotide sequence ID" value="NZ_SACO01000006.1"/>
</dbReference>
<feature type="domain" description="Histidine kinase/HSP90-like ATPase" evidence="2">
    <location>
        <begin position="253"/>
        <end position="368"/>
    </location>
</feature>
<dbReference type="PANTHER" id="PTHR34220:SF7">
    <property type="entry name" value="SENSOR HISTIDINE KINASE YPDA"/>
    <property type="match status" value="1"/>
</dbReference>
<dbReference type="GO" id="GO:0016020">
    <property type="term" value="C:membrane"/>
    <property type="evidence" value="ECO:0007669"/>
    <property type="project" value="InterPro"/>
</dbReference>
<feature type="transmembrane region" description="Helical" evidence="1">
    <location>
        <begin position="50"/>
        <end position="69"/>
    </location>
</feature>
<dbReference type="SUPFAM" id="SSF55874">
    <property type="entry name" value="ATPase domain of HSP90 chaperone/DNA topoisomerase II/histidine kinase"/>
    <property type="match status" value="1"/>
</dbReference>
<dbReference type="InterPro" id="IPR036890">
    <property type="entry name" value="HATPase_C_sf"/>
</dbReference>
<accession>A0A3S2V6V5</accession>
<keyword evidence="1" id="KW-0472">Membrane</keyword>
<dbReference type="InterPro" id="IPR003594">
    <property type="entry name" value="HATPase_dom"/>
</dbReference>
<dbReference type="Proteomes" id="UP000282837">
    <property type="component" value="Unassembled WGS sequence"/>
</dbReference>
<comment type="caution">
    <text evidence="3">The sequence shown here is derived from an EMBL/GenBank/DDBJ whole genome shotgun (WGS) entry which is preliminary data.</text>
</comment>
<organism evidence="3 4">
    <name type="scientific">Novosphingobium umbonatum</name>
    <dbReference type="NCBI Taxonomy" id="1908524"/>
    <lineage>
        <taxon>Bacteria</taxon>
        <taxon>Pseudomonadati</taxon>
        <taxon>Pseudomonadota</taxon>
        <taxon>Alphaproteobacteria</taxon>
        <taxon>Sphingomonadales</taxon>
        <taxon>Sphingomonadaceae</taxon>
        <taxon>Novosphingobium</taxon>
    </lineage>
</organism>
<protein>
    <submittedName>
        <fullName evidence="3">Sensor histidine kinase</fullName>
    </submittedName>
</protein>
<dbReference type="Pfam" id="PF06580">
    <property type="entry name" value="His_kinase"/>
    <property type="match status" value="1"/>
</dbReference>
<keyword evidence="4" id="KW-1185">Reference proteome</keyword>
<reference evidence="3 4" key="1">
    <citation type="submission" date="2019-01" db="EMBL/GenBank/DDBJ databases">
        <authorList>
            <person name="Chen W.-M."/>
        </authorList>
    </citation>
    <scope>NUCLEOTIDE SEQUENCE [LARGE SCALE GENOMIC DNA]</scope>
    <source>
        <strain evidence="3 4">FSY-9</strain>
    </source>
</reference>
<keyword evidence="3" id="KW-0808">Transferase</keyword>
<gene>
    <name evidence="3" type="ORF">EOE18_10250</name>
</gene>
<name>A0A3S2V6V5_9SPHN</name>
<evidence type="ECO:0000259" key="2">
    <source>
        <dbReference type="SMART" id="SM00387"/>
    </source>
</evidence>
<dbReference type="Pfam" id="PF02518">
    <property type="entry name" value="HATPase_c"/>
    <property type="match status" value="1"/>
</dbReference>
<dbReference type="GO" id="GO:0000155">
    <property type="term" value="F:phosphorelay sensor kinase activity"/>
    <property type="evidence" value="ECO:0007669"/>
    <property type="project" value="InterPro"/>
</dbReference>
<sequence>MAVLPFRPTPFFANKNRAFWRLQVLGWTGAMLMRSMSALAGGQPASFLLLVLIATLTGFSISLILAVIYHQLIGLRPLLTWGVTVLVLPFAVSLYAFMDGWVIALYRPDTETSFAQLVIGVFYLDATLLGAWSALYYAINFFLRIEEQNDQLMRLESQATSAQLAMLRYQLNPHFLFNTLNSISTLVLLKQTDQANAMLTRLSSFLRYTLVNQPTGRVTVAQEVETLKLYLGIELMRFEERLRTKFQIDEACEEGLLPSLLLQPLVENAIKYAVSPQESGAEITVAACLIGQNLRITVSDTGPGLQVDAADNRFTAMSFDGGDTVSTGVGLANIRDRLAQAYGANHRFDTFEPPEGGFAVTIEIPFEKRDNPSASTSSLTPRSAVNV</sequence>
<dbReference type="SMART" id="SM00387">
    <property type="entry name" value="HATPase_c"/>
    <property type="match status" value="1"/>
</dbReference>
<feature type="transmembrane region" description="Helical" evidence="1">
    <location>
        <begin position="78"/>
        <end position="97"/>
    </location>
</feature>
<proteinExistence type="predicted"/>
<dbReference type="Gene3D" id="3.30.565.10">
    <property type="entry name" value="Histidine kinase-like ATPase, C-terminal domain"/>
    <property type="match status" value="1"/>
</dbReference>
<evidence type="ECO:0000256" key="1">
    <source>
        <dbReference type="SAM" id="Phobius"/>
    </source>
</evidence>
<dbReference type="AlphaFoldDB" id="A0A3S2V6V5"/>
<dbReference type="EMBL" id="SACO01000006">
    <property type="protein sequence ID" value="RVU05098.1"/>
    <property type="molecule type" value="Genomic_DNA"/>
</dbReference>
<evidence type="ECO:0000313" key="4">
    <source>
        <dbReference type="Proteomes" id="UP000282837"/>
    </source>
</evidence>
<keyword evidence="1" id="KW-0812">Transmembrane</keyword>
<feature type="transmembrane region" description="Helical" evidence="1">
    <location>
        <begin position="117"/>
        <end position="143"/>
    </location>
</feature>
<dbReference type="InterPro" id="IPR010559">
    <property type="entry name" value="Sig_transdc_His_kin_internal"/>
</dbReference>